<feature type="transmembrane region" description="Helical" evidence="5">
    <location>
        <begin position="295"/>
        <end position="315"/>
    </location>
</feature>
<protein>
    <recommendedName>
        <fullName evidence="5">NADH-quinone oxidoreductase subunit N</fullName>
        <ecNumber evidence="5">7.1.1.-</ecNumber>
    </recommendedName>
    <alternativeName>
        <fullName evidence="5">NADH dehydrogenase I subunit N</fullName>
    </alternativeName>
    <alternativeName>
        <fullName evidence="5">NDH-1 subunit N</fullName>
    </alternativeName>
</protein>
<feature type="transmembrane region" description="Helical" evidence="5">
    <location>
        <begin position="129"/>
        <end position="147"/>
    </location>
</feature>
<feature type="transmembrane region" description="Helical" evidence="5">
    <location>
        <begin position="159"/>
        <end position="180"/>
    </location>
</feature>
<evidence type="ECO:0000256" key="1">
    <source>
        <dbReference type="ARBA" id="ARBA00004127"/>
    </source>
</evidence>
<dbReference type="EMBL" id="BAABCM010000026">
    <property type="protein sequence ID" value="GAA3856832.1"/>
    <property type="molecule type" value="Genomic_DNA"/>
</dbReference>
<evidence type="ECO:0000313" key="8">
    <source>
        <dbReference type="EMBL" id="GAA3856832.1"/>
    </source>
</evidence>
<evidence type="ECO:0000256" key="2">
    <source>
        <dbReference type="ARBA" id="ARBA00022692"/>
    </source>
</evidence>
<feature type="transmembrane region" description="Helical" evidence="5">
    <location>
        <begin position="77"/>
        <end position="94"/>
    </location>
</feature>
<feature type="transmembrane region" description="Helical" evidence="5">
    <location>
        <begin position="363"/>
        <end position="386"/>
    </location>
</feature>
<gene>
    <name evidence="5" type="primary">nuoN</name>
    <name evidence="8" type="ORF">GCM10022380_87880</name>
</gene>
<feature type="transmembrane region" description="Helical" evidence="5">
    <location>
        <begin position="106"/>
        <end position="123"/>
    </location>
</feature>
<keyword evidence="5" id="KW-1003">Cell membrane</keyword>
<dbReference type="InterPro" id="IPR010096">
    <property type="entry name" value="NADH-Q_OxRdtase_suN/2"/>
</dbReference>
<keyword evidence="5" id="KW-0874">Quinone</keyword>
<comment type="function">
    <text evidence="5">NDH-1 shuttles electrons from NADH, via FMN and iron-sulfur (Fe-S) centers, to quinones in the respiratory chain. The immediate electron acceptor for the enzyme in this species is believed to be a menaquinone. Couples the redox reaction to proton translocation (for every two electrons transferred, four hydrogen ions are translocated across the cytoplasmic membrane), and thus conserves the redox energy in a proton gradient.</text>
</comment>
<comment type="subcellular location">
    <subcellularLocation>
        <location evidence="5">Cell membrane</location>
        <topology evidence="5">Multi-pass membrane protein</topology>
    </subcellularLocation>
    <subcellularLocation>
        <location evidence="1">Endomembrane system</location>
        <topology evidence="1">Multi-pass membrane protein</topology>
    </subcellularLocation>
    <subcellularLocation>
        <location evidence="6">Membrane</location>
        <topology evidence="6">Multi-pass membrane protein</topology>
    </subcellularLocation>
</comment>
<reference evidence="9" key="1">
    <citation type="journal article" date="2019" name="Int. J. Syst. Evol. Microbiol.">
        <title>The Global Catalogue of Microorganisms (GCM) 10K type strain sequencing project: providing services to taxonomists for standard genome sequencing and annotation.</title>
        <authorList>
            <consortium name="The Broad Institute Genomics Platform"/>
            <consortium name="The Broad Institute Genome Sequencing Center for Infectious Disease"/>
            <person name="Wu L."/>
            <person name="Ma J."/>
        </authorList>
    </citation>
    <scope>NUCLEOTIDE SEQUENCE [LARGE SCALE GENOMIC DNA]</scope>
    <source>
        <strain evidence="9">JCM 17017</strain>
    </source>
</reference>
<dbReference type="InterPro" id="IPR001750">
    <property type="entry name" value="ND/Mrp_TM"/>
</dbReference>
<evidence type="ECO:0000259" key="7">
    <source>
        <dbReference type="Pfam" id="PF00361"/>
    </source>
</evidence>
<comment type="catalytic activity">
    <reaction evidence="5">
        <text>a quinone + NADH + 5 H(+)(in) = a quinol + NAD(+) + 4 H(+)(out)</text>
        <dbReference type="Rhea" id="RHEA:57888"/>
        <dbReference type="ChEBI" id="CHEBI:15378"/>
        <dbReference type="ChEBI" id="CHEBI:24646"/>
        <dbReference type="ChEBI" id="CHEBI:57540"/>
        <dbReference type="ChEBI" id="CHEBI:57945"/>
        <dbReference type="ChEBI" id="CHEBI:132124"/>
    </reaction>
</comment>
<accession>A0ABP7JY76</accession>
<feature type="transmembrane region" description="Helical" evidence="5">
    <location>
        <begin position="327"/>
        <end position="351"/>
    </location>
</feature>
<evidence type="ECO:0000256" key="4">
    <source>
        <dbReference type="ARBA" id="ARBA00023136"/>
    </source>
</evidence>
<dbReference type="Pfam" id="PF00361">
    <property type="entry name" value="Proton_antipo_M"/>
    <property type="match status" value="1"/>
</dbReference>
<dbReference type="Proteomes" id="UP001501624">
    <property type="component" value="Unassembled WGS sequence"/>
</dbReference>
<proteinExistence type="inferred from homology"/>
<keyword evidence="9" id="KW-1185">Reference proteome</keyword>
<keyword evidence="4 5" id="KW-0472">Membrane</keyword>
<comment type="subunit">
    <text evidence="5">NDH-1 is composed of 14 different subunits. Subunits NuoA, H, J, K, L, M, N constitute the membrane sector of the complex.</text>
</comment>
<feature type="transmembrane region" description="Helical" evidence="5">
    <location>
        <begin position="398"/>
        <end position="418"/>
    </location>
</feature>
<feature type="transmembrane region" description="Helical" evidence="5">
    <location>
        <begin position="38"/>
        <end position="57"/>
    </location>
</feature>
<comment type="similarity">
    <text evidence="5">Belongs to the complex I subunit 2 family.</text>
</comment>
<dbReference type="EC" id="7.1.1.-" evidence="5"/>
<keyword evidence="5" id="KW-1278">Translocase</keyword>
<keyword evidence="2 5" id="KW-0812">Transmembrane</keyword>
<dbReference type="HAMAP" id="MF_00445">
    <property type="entry name" value="NDH1_NuoN_1"/>
    <property type="match status" value="1"/>
</dbReference>
<feature type="transmembrane region" description="Helical" evidence="5">
    <location>
        <begin position="236"/>
        <end position="255"/>
    </location>
</feature>
<feature type="domain" description="NADH:quinone oxidoreductase/Mrp antiporter transmembrane" evidence="7">
    <location>
        <begin position="123"/>
        <end position="411"/>
    </location>
</feature>
<feature type="transmembrane region" description="Helical" evidence="5">
    <location>
        <begin position="12"/>
        <end position="31"/>
    </location>
</feature>
<name>A0ABP7JY76_9PSEU</name>
<feature type="transmembrane region" description="Helical" evidence="5">
    <location>
        <begin position="439"/>
        <end position="462"/>
    </location>
</feature>
<sequence>MEMMNEDPSALLPEIFLAVAAVVALLLGSYLPRQRQWPVRLVTALACLAGLVATVVAWGHDETVFGGSYAIDVATNAGRIIVLVSVLITLGVSAGEFRGAPRESELYVLMLLAALGTVLLTGANDLMLLVAAYLLASIPLYALAGFAKDDTGTEASLKFYLLGALLGIVMLAGATVLFGVGGASGYAPLRESLGGAPAAAVAIGFVGVLGGLLFKVGAVPAHFWVPDVTEGTRPPVAAFLTTVPKIGGVIAAYRLVSSGLADSPVDWALLLAIVAAVTMTLGNLAAFFQQNVRRLLAYSTISQVGYLLMAVAAALRSDLALPSLLLYVAAYAVTNLGAFAVVCALPKAAVIEDYRGLIRRRPWLAVSLVVCLLGLVGTPPTGVFAGKLTVFTAAFDGGYAWLVVVAAINTVASLFYYLRWIAPAVRSADSPAASDVDRWSAGTAYAAAAASVVLGPLAGPLLSAFGGSLILM</sequence>
<keyword evidence="5" id="KW-0520">NAD</keyword>
<evidence type="ECO:0000256" key="6">
    <source>
        <dbReference type="RuleBase" id="RU000320"/>
    </source>
</evidence>
<comment type="caution">
    <text evidence="8">The sequence shown here is derived from an EMBL/GenBank/DDBJ whole genome shotgun (WGS) entry which is preliminary data.</text>
</comment>
<dbReference type="PANTHER" id="PTHR22773">
    <property type="entry name" value="NADH DEHYDROGENASE"/>
    <property type="match status" value="1"/>
</dbReference>
<evidence type="ECO:0000256" key="3">
    <source>
        <dbReference type="ARBA" id="ARBA00022989"/>
    </source>
</evidence>
<keyword evidence="3 5" id="KW-1133">Transmembrane helix</keyword>
<feature type="transmembrane region" description="Helical" evidence="5">
    <location>
        <begin position="267"/>
        <end position="288"/>
    </location>
</feature>
<organism evidence="8 9">
    <name type="scientific">Amycolatopsis tucumanensis</name>
    <dbReference type="NCBI Taxonomy" id="401106"/>
    <lineage>
        <taxon>Bacteria</taxon>
        <taxon>Bacillati</taxon>
        <taxon>Actinomycetota</taxon>
        <taxon>Actinomycetes</taxon>
        <taxon>Pseudonocardiales</taxon>
        <taxon>Pseudonocardiaceae</taxon>
        <taxon>Amycolatopsis</taxon>
    </lineage>
</organism>
<keyword evidence="5" id="KW-0813">Transport</keyword>
<evidence type="ECO:0000256" key="5">
    <source>
        <dbReference type="HAMAP-Rule" id="MF_00445"/>
    </source>
</evidence>
<evidence type="ECO:0000313" key="9">
    <source>
        <dbReference type="Proteomes" id="UP001501624"/>
    </source>
</evidence>
<feature type="transmembrane region" description="Helical" evidence="5">
    <location>
        <begin position="200"/>
        <end position="224"/>
    </location>
</feature>